<dbReference type="STRING" id="1219383.SAMN05421733_101264"/>
<protein>
    <submittedName>
        <fullName evidence="4">Acetyl esterase/lipase</fullName>
    </submittedName>
</protein>
<name>A0A1G6GJH0_9GAMM</name>
<dbReference type="AlphaFoldDB" id="A0A1G6GJH0"/>
<dbReference type="PROSITE" id="PS01173">
    <property type="entry name" value="LIPASE_GDXG_HIS"/>
    <property type="match status" value="1"/>
</dbReference>
<organism evidence="4 5">
    <name type="scientific">Acinetobacter boissieri</name>
    <dbReference type="NCBI Taxonomy" id="1219383"/>
    <lineage>
        <taxon>Bacteria</taxon>
        <taxon>Pseudomonadati</taxon>
        <taxon>Pseudomonadota</taxon>
        <taxon>Gammaproteobacteria</taxon>
        <taxon>Moraxellales</taxon>
        <taxon>Moraxellaceae</taxon>
        <taxon>Acinetobacter</taxon>
    </lineage>
</organism>
<comment type="similarity">
    <text evidence="1">Belongs to the 'GDXG' lipolytic enzyme family.</text>
</comment>
<keyword evidence="2" id="KW-0378">Hydrolase</keyword>
<reference evidence="5" key="1">
    <citation type="submission" date="2016-09" db="EMBL/GenBank/DDBJ databases">
        <authorList>
            <person name="Varghese N."/>
            <person name="Submissions S."/>
        </authorList>
    </citation>
    <scope>NUCLEOTIDE SEQUENCE [LARGE SCALE GENOMIC DNA]</scope>
    <source>
        <strain evidence="5">ANC 4422</strain>
    </source>
</reference>
<dbReference type="Pfam" id="PF07859">
    <property type="entry name" value="Abhydrolase_3"/>
    <property type="match status" value="1"/>
</dbReference>
<evidence type="ECO:0000256" key="2">
    <source>
        <dbReference type="ARBA" id="ARBA00022801"/>
    </source>
</evidence>
<dbReference type="Proteomes" id="UP000242501">
    <property type="component" value="Unassembled WGS sequence"/>
</dbReference>
<accession>A0A1G6GJH0</accession>
<dbReference type="GO" id="GO:0004771">
    <property type="term" value="F:sterol ester esterase activity"/>
    <property type="evidence" value="ECO:0007669"/>
    <property type="project" value="TreeGrafter"/>
</dbReference>
<dbReference type="InterPro" id="IPR002168">
    <property type="entry name" value="Lipase_GDXG_HIS_AS"/>
</dbReference>
<keyword evidence="5" id="KW-1185">Reference proteome</keyword>
<dbReference type="Gene3D" id="3.40.50.1820">
    <property type="entry name" value="alpha/beta hydrolase"/>
    <property type="match status" value="1"/>
</dbReference>
<dbReference type="PANTHER" id="PTHR23025:SF3">
    <property type="entry name" value="HORMONE-SENSITIVE LIPASE"/>
    <property type="match status" value="1"/>
</dbReference>
<gene>
    <name evidence="4" type="ORF">SAMN05421733_101264</name>
</gene>
<dbReference type="EMBL" id="FMYL01000001">
    <property type="protein sequence ID" value="SDB82090.1"/>
    <property type="molecule type" value="Genomic_DNA"/>
</dbReference>
<evidence type="ECO:0000259" key="3">
    <source>
        <dbReference type="Pfam" id="PF07859"/>
    </source>
</evidence>
<dbReference type="PANTHER" id="PTHR23025">
    <property type="entry name" value="TRIACYLGLYCEROL LIPASE"/>
    <property type="match status" value="1"/>
</dbReference>
<dbReference type="GO" id="GO:0019433">
    <property type="term" value="P:triglyceride catabolic process"/>
    <property type="evidence" value="ECO:0007669"/>
    <property type="project" value="TreeGrafter"/>
</dbReference>
<dbReference type="GO" id="GO:0004806">
    <property type="term" value="F:triacylglycerol lipase activity"/>
    <property type="evidence" value="ECO:0007669"/>
    <property type="project" value="TreeGrafter"/>
</dbReference>
<evidence type="ECO:0000313" key="5">
    <source>
        <dbReference type="Proteomes" id="UP000242501"/>
    </source>
</evidence>
<evidence type="ECO:0000313" key="4">
    <source>
        <dbReference type="EMBL" id="SDB82090.1"/>
    </source>
</evidence>
<sequence length="307" mass="34826">MHEMWKQLLVESCLKGTLRYPSKYDFSPQTMRHFTGQITQIFPCNTQDLNIDTYSLDTLTVEKITPLQNTSKQIIFYLHGGGFCLGSLKTHRAWLCEMARTTGLTVMSLAYPLTPETPFPELNEAVYNAYKALLASGIQADDVILAGDDAGANLALALSLRLVRQKNTVLPRGLMLLSPFIDLTLTSNSIRYNQKHDALLSIDFLKKAIHYYLQNCDFDPSNPRVSPLFDDLAGLPPLLIQVGSKSMLMDDAKRLKDMAVNAEVDVSYKLYTGMWHNFFMFNAWFDEGKMALDDICYFIQHRLNKTN</sequence>
<dbReference type="InterPro" id="IPR029058">
    <property type="entry name" value="AB_hydrolase_fold"/>
</dbReference>
<feature type="domain" description="Alpha/beta hydrolase fold-3" evidence="3">
    <location>
        <begin position="75"/>
        <end position="279"/>
    </location>
</feature>
<evidence type="ECO:0000256" key="1">
    <source>
        <dbReference type="ARBA" id="ARBA00010515"/>
    </source>
</evidence>
<proteinExistence type="inferred from homology"/>
<dbReference type="InterPro" id="IPR013094">
    <property type="entry name" value="AB_hydrolase_3"/>
</dbReference>
<dbReference type="GO" id="GO:0005829">
    <property type="term" value="C:cytosol"/>
    <property type="evidence" value="ECO:0007669"/>
    <property type="project" value="TreeGrafter"/>
</dbReference>
<dbReference type="SUPFAM" id="SSF53474">
    <property type="entry name" value="alpha/beta-Hydrolases"/>
    <property type="match status" value="1"/>
</dbReference>